<keyword evidence="3" id="KW-1185">Reference proteome</keyword>
<sequence>MKNYYTTALLFVAVLMFQVNALAQKEHGSKASDNSKTVELSFYKGTDDPITAETLDYFVELKNNSGRPQVFKIEGEPISCDDASIESSDVKFEILDKNGAQLKLIKASENQTVQFIVRTTKLEMNKTSWSCVQILAKSDSSSKQSFASILIKQLNPGASNFK</sequence>
<dbReference type="OrthoDB" id="1447919at2"/>
<dbReference type="EMBL" id="NQXA01000037">
    <property type="protein sequence ID" value="PHQ27679.1"/>
    <property type="molecule type" value="Genomic_DNA"/>
</dbReference>
<evidence type="ECO:0008006" key="4">
    <source>
        <dbReference type="Google" id="ProtNLM"/>
    </source>
</evidence>
<comment type="caution">
    <text evidence="2">The sequence shown here is derived from an EMBL/GenBank/DDBJ whole genome shotgun (WGS) entry which is preliminary data.</text>
</comment>
<evidence type="ECO:0000313" key="2">
    <source>
        <dbReference type="EMBL" id="PHQ27679.1"/>
    </source>
</evidence>
<organism evidence="2 3">
    <name type="scientific">Leeuwenhoekiella nanhaiensis</name>
    <dbReference type="NCBI Taxonomy" id="1655491"/>
    <lineage>
        <taxon>Bacteria</taxon>
        <taxon>Pseudomonadati</taxon>
        <taxon>Bacteroidota</taxon>
        <taxon>Flavobacteriia</taxon>
        <taxon>Flavobacteriales</taxon>
        <taxon>Flavobacteriaceae</taxon>
        <taxon>Leeuwenhoekiella</taxon>
    </lineage>
</organism>
<dbReference type="Proteomes" id="UP000229433">
    <property type="component" value="Unassembled WGS sequence"/>
</dbReference>
<accession>A0A2G1VMF6</accession>
<proteinExistence type="predicted"/>
<protein>
    <recommendedName>
        <fullName evidence="4">DUF1573 domain-containing protein</fullName>
    </recommendedName>
</protein>
<gene>
    <name evidence="2" type="ORF">CJ305_18810</name>
</gene>
<feature type="signal peptide" evidence="1">
    <location>
        <begin position="1"/>
        <end position="21"/>
    </location>
</feature>
<dbReference type="RefSeq" id="WP_099647808.1">
    <property type="nucleotide sequence ID" value="NZ_KZ319316.1"/>
</dbReference>
<name>A0A2G1VMF6_9FLAO</name>
<keyword evidence="1" id="KW-0732">Signal</keyword>
<reference evidence="2 3" key="1">
    <citation type="submission" date="2017-08" db="EMBL/GenBank/DDBJ databases">
        <title>The whole genome shortgun sequences of strain Leeuwenhoekiella nanhaiensis G18 from the South China Sea.</title>
        <authorList>
            <person name="Liu Q."/>
        </authorList>
    </citation>
    <scope>NUCLEOTIDE SEQUENCE [LARGE SCALE GENOMIC DNA]</scope>
    <source>
        <strain evidence="2 3">G18</strain>
    </source>
</reference>
<evidence type="ECO:0000313" key="3">
    <source>
        <dbReference type="Proteomes" id="UP000229433"/>
    </source>
</evidence>
<dbReference type="AlphaFoldDB" id="A0A2G1VMF6"/>
<feature type="chain" id="PRO_5013941523" description="DUF1573 domain-containing protein" evidence="1">
    <location>
        <begin position="22"/>
        <end position="162"/>
    </location>
</feature>
<evidence type="ECO:0000256" key="1">
    <source>
        <dbReference type="SAM" id="SignalP"/>
    </source>
</evidence>